<dbReference type="GO" id="GO:0006271">
    <property type="term" value="P:DNA strand elongation involved in DNA replication"/>
    <property type="evidence" value="ECO:0007669"/>
    <property type="project" value="TreeGrafter"/>
</dbReference>
<dbReference type="InterPro" id="IPR012340">
    <property type="entry name" value="NA-bd_OB-fold"/>
</dbReference>
<dbReference type="SUPFAM" id="SSF52540">
    <property type="entry name" value="P-loop containing nucleoside triphosphate hydrolases"/>
    <property type="match status" value="1"/>
</dbReference>
<dbReference type="Pfam" id="PF17207">
    <property type="entry name" value="MCM_OB"/>
    <property type="match status" value="1"/>
</dbReference>
<keyword evidence="8 11" id="KW-0539">Nucleus</keyword>
<evidence type="ECO:0000256" key="12">
    <source>
        <dbReference type="SAM" id="MobiDB-lite"/>
    </source>
</evidence>
<evidence type="ECO:0000256" key="3">
    <source>
        <dbReference type="ARBA" id="ARBA00022741"/>
    </source>
</evidence>
<dbReference type="Gene3D" id="2.40.50.140">
    <property type="entry name" value="Nucleic acid-binding proteins"/>
    <property type="match status" value="1"/>
</dbReference>
<dbReference type="Gene3D" id="3.40.50.300">
    <property type="entry name" value="P-loop containing nucleotide triphosphate hydrolases"/>
    <property type="match status" value="1"/>
</dbReference>
<dbReference type="GO" id="GO:0006270">
    <property type="term" value="P:DNA replication initiation"/>
    <property type="evidence" value="ECO:0007669"/>
    <property type="project" value="InterPro"/>
</dbReference>
<evidence type="ECO:0000256" key="2">
    <source>
        <dbReference type="ARBA" id="ARBA00022705"/>
    </source>
</evidence>
<dbReference type="InterPro" id="IPR031327">
    <property type="entry name" value="MCM"/>
</dbReference>
<dbReference type="FunFam" id="3.40.50.300:FF:000288">
    <property type="entry name" value="DNA replication licensing factor MCM7"/>
    <property type="match status" value="1"/>
</dbReference>
<protein>
    <recommendedName>
        <fullName evidence="11">DNA replication licensing factor MCM7</fullName>
        <ecNumber evidence="11">3.6.4.12</ecNumber>
    </recommendedName>
</protein>
<dbReference type="Gene3D" id="2.20.28.10">
    <property type="match status" value="1"/>
</dbReference>
<accession>A0A7S2RUF4</accession>
<dbReference type="GO" id="GO:0017116">
    <property type="term" value="F:single-stranded DNA helicase activity"/>
    <property type="evidence" value="ECO:0007669"/>
    <property type="project" value="TreeGrafter"/>
</dbReference>
<evidence type="ECO:0000259" key="13">
    <source>
        <dbReference type="PROSITE" id="PS50051"/>
    </source>
</evidence>
<dbReference type="GO" id="GO:0005634">
    <property type="term" value="C:nucleus"/>
    <property type="evidence" value="ECO:0007669"/>
    <property type="project" value="UniProtKB-SubCell"/>
</dbReference>
<dbReference type="GO" id="GO:0005524">
    <property type="term" value="F:ATP binding"/>
    <property type="evidence" value="ECO:0007669"/>
    <property type="project" value="UniProtKB-KW"/>
</dbReference>
<proteinExistence type="inferred from homology"/>
<dbReference type="Pfam" id="PF17855">
    <property type="entry name" value="MCM_lid"/>
    <property type="match status" value="1"/>
</dbReference>
<dbReference type="PANTHER" id="PTHR11630">
    <property type="entry name" value="DNA REPLICATION LICENSING FACTOR MCM FAMILY MEMBER"/>
    <property type="match status" value="1"/>
</dbReference>
<comment type="catalytic activity">
    <reaction evidence="11">
        <text>ATP + H2O = ADP + phosphate + H(+)</text>
        <dbReference type="Rhea" id="RHEA:13065"/>
        <dbReference type="ChEBI" id="CHEBI:15377"/>
        <dbReference type="ChEBI" id="CHEBI:15378"/>
        <dbReference type="ChEBI" id="CHEBI:30616"/>
        <dbReference type="ChEBI" id="CHEBI:43474"/>
        <dbReference type="ChEBI" id="CHEBI:456216"/>
        <dbReference type="EC" id="3.6.4.12"/>
    </reaction>
</comment>
<evidence type="ECO:0000256" key="9">
    <source>
        <dbReference type="ARBA" id="ARBA00023306"/>
    </source>
</evidence>
<dbReference type="GO" id="GO:0016787">
    <property type="term" value="F:hydrolase activity"/>
    <property type="evidence" value="ECO:0007669"/>
    <property type="project" value="UniProtKB-KW"/>
</dbReference>
<dbReference type="EMBL" id="HBHK01011414">
    <property type="protein sequence ID" value="CAD9681046.1"/>
    <property type="molecule type" value="Transcribed_RNA"/>
</dbReference>
<dbReference type="SUPFAM" id="SSF50249">
    <property type="entry name" value="Nucleic acid-binding proteins"/>
    <property type="match status" value="1"/>
</dbReference>
<keyword evidence="9 11" id="KW-0131">Cell cycle</keyword>
<dbReference type="AlphaFoldDB" id="A0A7S2RUF4"/>
<evidence type="ECO:0000256" key="1">
    <source>
        <dbReference type="ARBA" id="ARBA00004123"/>
    </source>
</evidence>
<dbReference type="GO" id="GO:0000727">
    <property type="term" value="P:double-strand break repair via break-induced replication"/>
    <property type="evidence" value="ECO:0007669"/>
    <property type="project" value="TreeGrafter"/>
</dbReference>
<dbReference type="PANTHER" id="PTHR11630:SF26">
    <property type="entry name" value="DNA REPLICATION LICENSING FACTOR MCM7"/>
    <property type="match status" value="1"/>
</dbReference>
<evidence type="ECO:0000256" key="7">
    <source>
        <dbReference type="ARBA" id="ARBA00023125"/>
    </source>
</evidence>
<dbReference type="PROSITE" id="PS00847">
    <property type="entry name" value="MCM_1"/>
    <property type="match status" value="1"/>
</dbReference>
<sequence>MAAVGNDTNMEFGAQPRKKIDYVAEENELGRFFEEYRYEASRNRFVFKYKNMLQEIANRRRAVLEVELDDMFGFFADDSLVDHILGNTMRYVHLISKQADKLMPEPTEADAIMKHNEDRIKFQNRQQILRDQRLQQQRSNEEKEDGAENNPQEQLPPSLMRRYEVRIIPPGKMQAESLRDVKASRIGKLVRIQGIVTRVSDVKPMVEVVTYSCDKCGYEIYKEVTGEEFTPLAVCPTEACKQRKGVVAGRLFQQTRDSKFIKFQEIKLQESPDQVPIGHIPRSMTIHARGDTTRQCSPGDAIEVVGVFLPQQVNAFRQMHLRLLTNTYLNCMRIIRQKKTFKELGDTLSQQMEEEIDEMTEDPDLYSKLARSIAPEIYGLEDIKKALLLMLVGGVTKKMKDGMCIRGDINICLMGDPGVAKSQLLKHVTKVAPRAIYTTGKGSSGVGLTAAVTRDKSTGETALEGGALVLADMGICCIDEFDKMEDADRTAIHEVMEQQTVSIAKAGVTTTLNARTCILAAANPIMGRWNKNKSPEFNINLPAALLSRFDLMFLMLDVPDVERDKALAKHITHVHRHAKHPELDFEPFSPTVLRAYLSQARKVEPFIPVNLTNMIVHNYVTMRQSDHEDAKMNNRQSMLTARQLLSILRMAQALARIRFDEEVSEGDVHEAIRLVNASRASVNDDDMDVANNIDDQTSRIFGLIRDTFNCNDATSIDYTALEQVVTAKGFRVQALDKTLAEYEAMEVIQLNASRTRITLV</sequence>
<dbReference type="InterPro" id="IPR027417">
    <property type="entry name" value="P-loop_NTPase"/>
</dbReference>
<dbReference type="EC" id="3.6.4.12" evidence="11"/>
<keyword evidence="4 11" id="KW-0378">Hydrolase</keyword>
<dbReference type="InterPro" id="IPR018525">
    <property type="entry name" value="MCM_CS"/>
</dbReference>
<evidence type="ECO:0000256" key="10">
    <source>
        <dbReference type="RuleBase" id="RU004070"/>
    </source>
</evidence>
<dbReference type="InterPro" id="IPR008050">
    <property type="entry name" value="MCM7"/>
</dbReference>
<keyword evidence="7 10" id="KW-0238">DNA-binding</keyword>
<name>A0A7S2RUF4_9STRA</name>
<evidence type="ECO:0000256" key="8">
    <source>
        <dbReference type="ARBA" id="ARBA00023242"/>
    </source>
</evidence>
<dbReference type="InterPro" id="IPR027925">
    <property type="entry name" value="MCM_N"/>
</dbReference>
<dbReference type="SMART" id="SM00350">
    <property type="entry name" value="MCM"/>
    <property type="match status" value="1"/>
</dbReference>
<evidence type="ECO:0000313" key="15">
    <source>
        <dbReference type="EMBL" id="CAD9681046.1"/>
    </source>
</evidence>
<keyword evidence="3 10" id="KW-0547">Nucleotide-binding</keyword>
<dbReference type="SMART" id="SM00382">
    <property type="entry name" value="AAA"/>
    <property type="match status" value="1"/>
</dbReference>
<keyword evidence="5 11" id="KW-0347">Helicase</keyword>
<dbReference type="PRINTS" id="PR01657">
    <property type="entry name" value="MCMFAMILY"/>
</dbReference>
<evidence type="ECO:0000256" key="11">
    <source>
        <dbReference type="RuleBase" id="RU365012"/>
    </source>
</evidence>
<feature type="region of interest" description="Disordered" evidence="12">
    <location>
        <begin position="132"/>
        <end position="155"/>
    </location>
</feature>
<dbReference type="PRINTS" id="PR01663">
    <property type="entry name" value="MCMPROTEIN7"/>
</dbReference>
<evidence type="ECO:0000256" key="4">
    <source>
        <dbReference type="ARBA" id="ARBA00022801"/>
    </source>
</evidence>
<comment type="subcellular location">
    <subcellularLocation>
        <location evidence="1 11">Nucleus</location>
    </subcellularLocation>
</comment>
<keyword evidence="2 11" id="KW-0235">DNA replication</keyword>
<comment type="similarity">
    <text evidence="10">Belongs to the MCM family.</text>
</comment>
<dbReference type="Pfam" id="PF14551">
    <property type="entry name" value="MCM_N"/>
    <property type="match status" value="1"/>
</dbReference>
<feature type="domain" description="MCM C-terminal AAA(+) ATPase" evidence="13">
    <location>
        <begin position="365"/>
        <end position="571"/>
    </location>
</feature>
<evidence type="ECO:0000256" key="6">
    <source>
        <dbReference type="ARBA" id="ARBA00022840"/>
    </source>
</evidence>
<evidence type="ECO:0000256" key="5">
    <source>
        <dbReference type="ARBA" id="ARBA00022806"/>
    </source>
</evidence>
<dbReference type="PROSITE" id="PS50051">
    <property type="entry name" value="MCM_2"/>
    <property type="match status" value="1"/>
</dbReference>
<comment type="function">
    <text evidence="11">Acts as component of the MCM2-7 complex (MCM complex) which is the replicative helicase essential for 'once per cell cycle' DNA replication initiation and elongation in eukaryotic cells. The active ATPase sites in the MCM2-7 ring are formed through the interaction surfaces of two neighboring subunits such that a critical structure of a conserved arginine finger motif is provided in trans relative to the ATP-binding site of the Walker A box of the adjacent subunit. The six ATPase active sites, however, are likely to contribute differentially to the complex helicase activity.</text>
</comment>
<dbReference type="GO" id="GO:0003697">
    <property type="term" value="F:single-stranded DNA binding"/>
    <property type="evidence" value="ECO:0007669"/>
    <property type="project" value="TreeGrafter"/>
</dbReference>
<gene>
    <name evidence="11" type="primary">MCM7</name>
    <name evidence="14" type="ORF">QSP1433_LOCUS7134</name>
    <name evidence="15" type="ORF">QSP1433_LOCUS7135</name>
</gene>
<dbReference type="InterPro" id="IPR041562">
    <property type="entry name" value="MCM_lid"/>
</dbReference>
<keyword evidence="6 10" id="KW-0067">ATP-binding</keyword>
<dbReference type="EMBL" id="HBHK01011413">
    <property type="protein sequence ID" value="CAD9681043.1"/>
    <property type="molecule type" value="Transcribed_RNA"/>
</dbReference>
<dbReference type="InterPro" id="IPR033762">
    <property type="entry name" value="MCM_OB"/>
</dbReference>
<dbReference type="Pfam" id="PF00493">
    <property type="entry name" value="MCM"/>
    <property type="match status" value="1"/>
</dbReference>
<evidence type="ECO:0000313" key="14">
    <source>
        <dbReference type="EMBL" id="CAD9681043.1"/>
    </source>
</evidence>
<reference evidence="14" key="1">
    <citation type="submission" date="2021-01" db="EMBL/GenBank/DDBJ databases">
        <authorList>
            <person name="Corre E."/>
            <person name="Pelletier E."/>
            <person name="Niang G."/>
            <person name="Scheremetjew M."/>
            <person name="Finn R."/>
            <person name="Kale V."/>
            <person name="Holt S."/>
            <person name="Cochrane G."/>
            <person name="Meng A."/>
            <person name="Brown T."/>
            <person name="Cohen L."/>
        </authorList>
    </citation>
    <scope>NUCLEOTIDE SEQUENCE</scope>
    <source>
        <strain evidence="14">NY070348D</strain>
    </source>
</reference>
<dbReference type="InterPro" id="IPR003593">
    <property type="entry name" value="AAA+_ATPase"/>
</dbReference>
<dbReference type="CDD" id="cd17758">
    <property type="entry name" value="MCM7"/>
    <property type="match status" value="1"/>
</dbReference>
<dbReference type="InterPro" id="IPR001208">
    <property type="entry name" value="MCM_dom"/>
</dbReference>
<dbReference type="GO" id="GO:0042555">
    <property type="term" value="C:MCM complex"/>
    <property type="evidence" value="ECO:0007669"/>
    <property type="project" value="InterPro"/>
</dbReference>
<organism evidence="14">
    <name type="scientific">Mucochytrium quahogii</name>
    <dbReference type="NCBI Taxonomy" id="96639"/>
    <lineage>
        <taxon>Eukaryota</taxon>
        <taxon>Sar</taxon>
        <taxon>Stramenopiles</taxon>
        <taxon>Bigyra</taxon>
        <taxon>Labyrinthulomycetes</taxon>
        <taxon>Thraustochytrida</taxon>
        <taxon>Thraustochytriidae</taxon>
        <taxon>Mucochytrium</taxon>
    </lineage>
</organism>